<organism evidence="13 14">
    <name type="scientific">Octodon degus</name>
    <name type="common">Degu</name>
    <name type="synonym">Sciurus degus</name>
    <dbReference type="NCBI Taxonomy" id="10160"/>
    <lineage>
        <taxon>Eukaryota</taxon>
        <taxon>Metazoa</taxon>
        <taxon>Chordata</taxon>
        <taxon>Craniata</taxon>
        <taxon>Vertebrata</taxon>
        <taxon>Euteleostomi</taxon>
        <taxon>Mammalia</taxon>
        <taxon>Eutheria</taxon>
        <taxon>Euarchontoglires</taxon>
        <taxon>Glires</taxon>
        <taxon>Rodentia</taxon>
        <taxon>Hystricomorpha</taxon>
        <taxon>Octodontidae</taxon>
        <taxon>Octodon</taxon>
    </lineage>
</organism>
<dbReference type="PRINTS" id="PR00657">
    <property type="entry name" value="CCCHEMOKINER"/>
</dbReference>
<keyword evidence="4 11" id="KW-1133">Transmembrane helix</keyword>
<keyword evidence="3 10" id="KW-0812">Transmembrane</keyword>
<accession>A0A6P3G0V3</accession>
<dbReference type="Gene3D" id="1.20.1070.10">
    <property type="entry name" value="Rhodopsin 7-helix transmembrane proteins"/>
    <property type="match status" value="1"/>
</dbReference>
<keyword evidence="8" id="KW-0325">Glycoprotein</keyword>
<dbReference type="InParanoid" id="A0A6P3G0V3"/>
<dbReference type="CTD" id="1235"/>
<keyword evidence="13" id="KW-1185">Reference proteome</keyword>
<feature type="transmembrane region" description="Helical" evidence="11">
    <location>
        <begin position="210"/>
        <end position="236"/>
    </location>
</feature>
<dbReference type="Proteomes" id="UP000515203">
    <property type="component" value="Unplaced"/>
</dbReference>
<dbReference type="PRINTS" id="PR00237">
    <property type="entry name" value="GPCRRHODOPSN"/>
</dbReference>
<dbReference type="Pfam" id="PF00001">
    <property type="entry name" value="7tm_1"/>
    <property type="match status" value="1"/>
</dbReference>
<dbReference type="RefSeq" id="XP_004648942.3">
    <property type="nucleotide sequence ID" value="XM_004648885.3"/>
</dbReference>
<feature type="transmembrane region" description="Helical" evidence="11">
    <location>
        <begin position="166"/>
        <end position="185"/>
    </location>
</feature>
<evidence type="ECO:0000256" key="10">
    <source>
        <dbReference type="RuleBase" id="RU000688"/>
    </source>
</evidence>
<sequence>MGAELPMNSSNSEYSMDYTESVSGMYYTPEESDLLCFQEEVRQFSRKFVPIAYSLICVFGLLGNILVVITFAFYKKARSMTDVYLLNMAIADILFVLTLPFWAVTHATREWTFSNALCKLMKGIYAVNFNCGMLLLACISVDRYIAIVQATKSFWFRSRTLAHSRIICLVVWVLSLVISSPTFVFNQKYNMQDSNVYVCEPKYGQESDPIMWKLLVLVLQLLFGFFVPLVLMVFCYMFIVKTLVQAQNSKRHRAIRVVIAVVLVFLACQIPHNTMLLMTAANLGRVNRSCANEKLMGYIKNVTEVLAFLHCCLNPVLYAFIGQRFRNYFLKIMKDMWCVRRKHKVLSLPCARVNSEAFVSRQTTEIIGNDNASSFTM</sequence>
<evidence type="ECO:0000256" key="5">
    <source>
        <dbReference type="ARBA" id="ARBA00023040"/>
    </source>
</evidence>
<comment type="subcellular location">
    <subcellularLocation>
        <location evidence="1">Cell membrane</location>
        <topology evidence="1">Multi-pass membrane protein</topology>
    </subcellularLocation>
</comment>
<dbReference type="SMART" id="SM01381">
    <property type="entry name" value="7TM_GPCR_Srsx"/>
    <property type="match status" value="1"/>
</dbReference>
<keyword evidence="5 10" id="KW-0297">G-protein coupled receptor</keyword>
<keyword evidence="9 10" id="KW-0807">Transducer</keyword>
<evidence type="ECO:0000256" key="3">
    <source>
        <dbReference type="ARBA" id="ARBA00022692"/>
    </source>
</evidence>
<evidence type="ECO:0000256" key="8">
    <source>
        <dbReference type="ARBA" id="ARBA00023180"/>
    </source>
</evidence>
<dbReference type="GO" id="GO:0007204">
    <property type="term" value="P:positive regulation of cytosolic calcium ion concentration"/>
    <property type="evidence" value="ECO:0007669"/>
    <property type="project" value="TreeGrafter"/>
</dbReference>
<dbReference type="SUPFAM" id="SSF81321">
    <property type="entry name" value="Family A G protein-coupled receptor-like"/>
    <property type="match status" value="1"/>
</dbReference>
<dbReference type="InterPro" id="IPR004067">
    <property type="entry name" value="Chemokine_CCR6"/>
</dbReference>
<dbReference type="FunFam" id="1.20.1070.10:FF:000035">
    <property type="entry name" value="C-C chemokine receptor type 6"/>
    <property type="match status" value="1"/>
</dbReference>
<dbReference type="GeneID" id="101591900"/>
<protein>
    <submittedName>
        <fullName evidence="14">C-C chemokine receptor type 6</fullName>
    </submittedName>
</protein>
<evidence type="ECO:0000256" key="6">
    <source>
        <dbReference type="ARBA" id="ARBA00023136"/>
    </source>
</evidence>
<dbReference type="PANTHER" id="PTHR10489">
    <property type="entry name" value="CELL ADHESION MOLECULE"/>
    <property type="match status" value="1"/>
</dbReference>
<evidence type="ECO:0000313" key="13">
    <source>
        <dbReference type="Proteomes" id="UP000515203"/>
    </source>
</evidence>
<dbReference type="GO" id="GO:0019722">
    <property type="term" value="P:calcium-mediated signaling"/>
    <property type="evidence" value="ECO:0007669"/>
    <property type="project" value="TreeGrafter"/>
</dbReference>
<dbReference type="CDD" id="cd15172">
    <property type="entry name" value="7tmA_CCR6"/>
    <property type="match status" value="1"/>
</dbReference>
<dbReference type="InterPro" id="IPR000355">
    <property type="entry name" value="Chemokine_rcpt"/>
</dbReference>
<evidence type="ECO:0000256" key="7">
    <source>
        <dbReference type="ARBA" id="ARBA00023170"/>
    </source>
</evidence>
<feature type="domain" description="G-protein coupled receptors family 1 profile" evidence="12">
    <location>
        <begin position="63"/>
        <end position="318"/>
    </location>
</feature>
<feature type="transmembrane region" description="Helical" evidence="11">
    <location>
        <begin position="51"/>
        <end position="74"/>
    </location>
</feature>
<name>A0A6P3G0V3_OCTDE</name>
<evidence type="ECO:0000256" key="4">
    <source>
        <dbReference type="ARBA" id="ARBA00022989"/>
    </source>
</evidence>
<feature type="transmembrane region" description="Helical" evidence="11">
    <location>
        <begin position="257"/>
        <end position="278"/>
    </location>
</feature>
<comment type="similarity">
    <text evidence="10">Belongs to the G-protein coupled receptor 1 family.</text>
</comment>
<feature type="transmembrane region" description="Helical" evidence="11">
    <location>
        <begin position="83"/>
        <end position="103"/>
    </location>
</feature>
<dbReference type="GO" id="GO:0019957">
    <property type="term" value="F:C-C chemokine binding"/>
    <property type="evidence" value="ECO:0007669"/>
    <property type="project" value="TreeGrafter"/>
</dbReference>
<keyword evidence="2" id="KW-1003">Cell membrane</keyword>
<evidence type="ECO:0000256" key="1">
    <source>
        <dbReference type="ARBA" id="ARBA00004651"/>
    </source>
</evidence>
<dbReference type="GO" id="GO:0016493">
    <property type="term" value="F:C-C chemokine receptor activity"/>
    <property type="evidence" value="ECO:0007669"/>
    <property type="project" value="InterPro"/>
</dbReference>
<gene>
    <name evidence="14" type="primary">Ccr6</name>
</gene>
<dbReference type="PRINTS" id="PR01529">
    <property type="entry name" value="CHEMOKINER6"/>
</dbReference>
<dbReference type="PROSITE" id="PS50262">
    <property type="entry name" value="G_PROTEIN_RECEP_F1_2"/>
    <property type="match status" value="1"/>
</dbReference>
<keyword evidence="7 10" id="KW-0675">Receptor</keyword>
<dbReference type="InterPro" id="IPR050119">
    <property type="entry name" value="CCR1-9-like"/>
</dbReference>
<evidence type="ECO:0000313" key="14">
    <source>
        <dbReference type="RefSeq" id="XP_004648942.3"/>
    </source>
</evidence>
<evidence type="ECO:0000259" key="12">
    <source>
        <dbReference type="PROSITE" id="PS50262"/>
    </source>
</evidence>
<evidence type="ECO:0000256" key="2">
    <source>
        <dbReference type="ARBA" id="ARBA00022475"/>
    </source>
</evidence>
<dbReference type="GO" id="GO:0009897">
    <property type="term" value="C:external side of plasma membrane"/>
    <property type="evidence" value="ECO:0007669"/>
    <property type="project" value="TreeGrafter"/>
</dbReference>
<feature type="transmembrane region" description="Helical" evidence="11">
    <location>
        <begin position="123"/>
        <end position="145"/>
    </location>
</feature>
<dbReference type="AlphaFoldDB" id="A0A6P3G0V3"/>
<evidence type="ECO:0000256" key="11">
    <source>
        <dbReference type="SAM" id="Phobius"/>
    </source>
</evidence>
<reference evidence="14" key="1">
    <citation type="submission" date="2025-08" db="UniProtKB">
        <authorList>
            <consortium name="RefSeq"/>
        </authorList>
    </citation>
    <scope>IDENTIFICATION</scope>
</reference>
<keyword evidence="6 11" id="KW-0472">Membrane</keyword>
<dbReference type="GO" id="GO:0060326">
    <property type="term" value="P:cell chemotaxis"/>
    <property type="evidence" value="ECO:0007669"/>
    <property type="project" value="TreeGrafter"/>
</dbReference>
<dbReference type="FunCoup" id="A0A6P3G0V3">
    <property type="interactions" value="355"/>
</dbReference>
<proteinExistence type="inferred from homology"/>
<dbReference type="InterPro" id="IPR017452">
    <property type="entry name" value="GPCR_Rhodpsn_7TM"/>
</dbReference>
<dbReference type="GO" id="GO:0072679">
    <property type="term" value="P:thymocyte migration"/>
    <property type="evidence" value="ECO:0007669"/>
    <property type="project" value="TreeGrafter"/>
</dbReference>
<dbReference type="PANTHER" id="PTHR10489:SF611">
    <property type="entry name" value="C-C CHEMOKINE RECEPTOR TYPE 6"/>
    <property type="match status" value="1"/>
</dbReference>
<dbReference type="PROSITE" id="PS00237">
    <property type="entry name" value="G_PROTEIN_RECEP_F1_1"/>
    <property type="match status" value="1"/>
</dbReference>
<dbReference type="GO" id="GO:0006955">
    <property type="term" value="P:immune response"/>
    <property type="evidence" value="ECO:0007669"/>
    <property type="project" value="InterPro"/>
</dbReference>
<dbReference type="OrthoDB" id="9828427at2759"/>
<dbReference type="GO" id="GO:2000510">
    <property type="term" value="P:positive regulation of dendritic cell chemotaxis"/>
    <property type="evidence" value="ECO:0007669"/>
    <property type="project" value="TreeGrafter"/>
</dbReference>
<evidence type="ECO:0000256" key="9">
    <source>
        <dbReference type="ARBA" id="ARBA00023224"/>
    </source>
</evidence>
<dbReference type="InterPro" id="IPR000276">
    <property type="entry name" value="GPCR_Rhodpsn"/>
</dbReference>
<feature type="transmembrane region" description="Helical" evidence="11">
    <location>
        <begin position="298"/>
        <end position="321"/>
    </location>
</feature>